<evidence type="ECO:0000256" key="9">
    <source>
        <dbReference type="ARBA" id="ARBA00022989"/>
    </source>
</evidence>
<comment type="cofactor">
    <cofactor evidence="1">
        <name>heme b</name>
        <dbReference type="ChEBI" id="CHEBI:60344"/>
    </cofactor>
</comment>
<keyword evidence="11 13" id="KW-0472">Membrane</keyword>
<feature type="transmembrane region" description="Helical" evidence="13">
    <location>
        <begin position="85"/>
        <end position="108"/>
    </location>
</feature>
<feature type="domain" description="Cytochrome b561 bacterial/Ni-hydrogenase" evidence="14">
    <location>
        <begin position="5"/>
        <end position="175"/>
    </location>
</feature>
<evidence type="ECO:0000256" key="7">
    <source>
        <dbReference type="ARBA" id="ARBA00022723"/>
    </source>
</evidence>
<accession>A0A2T3N9H8</accession>
<dbReference type="SUPFAM" id="SSF81342">
    <property type="entry name" value="Transmembrane di-heme cytochromes"/>
    <property type="match status" value="1"/>
</dbReference>
<feature type="transmembrane region" description="Helical" evidence="13">
    <location>
        <begin position="142"/>
        <end position="165"/>
    </location>
</feature>
<feature type="transmembrane region" description="Helical" evidence="13">
    <location>
        <begin position="47"/>
        <end position="65"/>
    </location>
</feature>
<evidence type="ECO:0000256" key="12">
    <source>
        <dbReference type="ARBA" id="ARBA00037975"/>
    </source>
</evidence>
<keyword evidence="6 13" id="KW-0812">Transmembrane</keyword>
<dbReference type="Proteomes" id="UP000241346">
    <property type="component" value="Unassembled WGS sequence"/>
</dbReference>
<evidence type="ECO:0000256" key="5">
    <source>
        <dbReference type="ARBA" id="ARBA00022617"/>
    </source>
</evidence>
<dbReference type="AlphaFoldDB" id="A0A2T3N9H8"/>
<keyword evidence="9 13" id="KW-1133">Transmembrane helix</keyword>
<gene>
    <name evidence="15" type="ORF">C9J01_19365</name>
</gene>
<evidence type="ECO:0000256" key="4">
    <source>
        <dbReference type="ARBA" id="ARBA00022475"/>
    </source>
</evidence>
<evidence type="ECO:0000313" key="15">
    <source>
        <dbReference type="EMBL" id="PSW10019.1"/>
    </source>
</evidence>
<keyword evidence="8" id="KW-0249">Electron transport</keyword>
<dbReference type="Pfam" id="PF01292">
    <property type="entry name" value="Ni_hydr_CYTB"/>
    <property type="match status" value="1"/>
</dbReference>
<comment type="subcellular location">
    <subcellularLocation>
        <location evidence="2">Cell membrane</location>
        <topology evidence="2">Multi-pass membrane protein</topology>
    </subcellularLocation>
</comment>
<dbReference type="GO" id="GO:0009055">
    <property type="term" value="F:electron transfer activity"/>
    <property type="evidence" value="ECO:0007669"/>
    <property type="project" value="InterPro"/>
</dbReference>
<evidence type="ECO:0000313" key="16">
    <source>
        <dbReference type="Proteomes" id="UP000241346"/>
    </source>
</evidence>
<proteinExistence type="inferred from homology"/>
<keyword evidence="7" id="KW-0479">Metal-binding</keyword>
<evidence type="ECO:0000256" key="8">
    <source>
        <dbReference type="ARBA" id="ARBA00022982"/>
    </source>
</evidence>
<evidence type="ECO:0000256" key="10">
    <source>
        <dbReference type="ARBA" id="ARBA00023004"/>
    </source>
</evidence>
<comment type="similarity">
    <text evidence="12">Belongs to the cytochrome b561 family.</text>
</comment>
<name>A0A2T3N9H8_9GAMM</name>
<evidence type="ECO:0000256" key="13">
    <source>
        <dbReference type="SAM" id="Phobius"/>
    </source>
</evidence>
<sequence length="191" mass="21366">MEKKHYNPVTIFIHWLTLCVIVAVFASIEIAISFERDSETRDLFSNMHFYLGATLFVITLFRLVVKLTSHKPAIDPTPSKMQNRITQIVHIALYALMLLIPIAGLALLNSTGKPLIVFGQALPTLVETNRALTATIRERHALLGFTLLTLIAIHTAAALFHHFIIKDNTLSRMMPRAKTKSAQPKAEPTVD</sequence>
<dbReference type="PANTHER" id="PTHR30529:SF3">
    <property type="entry name" value="CYTOCHROME B561 HOMOLOG 1"/>
    <property type="match status" value="1"/>
</dbReference>
<dbReference type="OrthoDB" id="9793784at2"/>
<organism evidence="15 16">
    <name type="scientific">Photobacterium rosenbergii</name>
    <dbReference type="NCBI Taxonomy" id="294936"/>
    <lineage>
        <taxon>Bacteria</taxon>
        <taxon>Pseudomonadati</taxon>
        <taxon>Pseudomonadota</taxon>
        <taxon>Gammaproteobacteria</taxon>
        <taxon>Vibrionales</taxon>
        <taxon>Vibrionaceae</taxon>
        <taxon>Photobacterium</taxon>
    </lineage>
</organism>
<evidence type="ECO:0000256" key="6">
    <source>
        <dbReference type="ARBA" id="ARBA00022692"/>
    </source>
</evidence>
<keyword evidence="5" id="KW-0349">Heme</keyword>
<dbReference type="InterPro" id="IPR016174">
    <property type="entry name" value="Di-haem_cyt_TM"/>
</dbReference>
<evidence type="ECO:0000256" key="11">
    <source>
        <dbReference type="ARBA" id="ARBA00023136"/>
    </source>
</evidence>
<dbReference type="InterPro" id="IPR011577">
    <property type="entry name" value="Cyt_b561_bac/Ni-Hgenase"/>
</dbReference>
<keyword evidence="4" id="KW-1003">Cell membrane</keyword>
<dbReference type="GO" id="GO:0022904">
    <property type="term" value="P:respiratory electron transport chain"/>
    <property type="evidence" value="ECO:0007669"/>
    <property type="project" value="InterPro"/>
</dbReference>
<dbReference type="PANTHER" id="PTHR30529">
    <property type="entry name" value="CYTOCHROME B561"/>
    <property type="match status" value="1"/>
</dbReference>
<dbReference type="RefSeq" id="WP_107299786.1">
    <property type="nucleotide sequence ID" value="NZ_PYMB01000012.1"/>
</dbReference>
<dbReference type="InterPro" id="IPR052168">
    <property type="entry name" value="Cytochrome_b561_oxidase"/>
</dbReference>
<evidence type="ECO:0000259" key="14">
    <source>
        <dbReference type="Pfam" id="PF01292"/>
    </source>
</evidence>
<evidence type="ECO:0000256" key="1">
    <source>
        <dbReference type="ARBA" id="ARBA00001970"/>
    </source>
</evidence>
<dbReference type="GO" id="GO:0005886">
    <property type="term" value="C:plasma membrane"/>
    <property type="evidence" value="ECO:0007669"/>
    <property type="project" value="UniProtKB-SubCell"/>
</dbReference>
<dbReference type="EMBL" id="PYMB01000012">
    <property type="protein sequence ID" value="PSW10019.1"/>
    <property type="molecule type" value="Genomic_DNA"/>
</dbReference>
<dbReference type="GO" id="GO:0020037">
    <property type="term" value="F:heme binding"/>
    <property type="evidence" value="ECO:0007669"/>
    <property type="project" value="TreeGrafter"/>
</dbReference>
<evidence type="ECO:0000256" key="2">
    <source>
        <dbReference type="ARBA" id="ARBA00004651"/>
    </source>
</evidence>
<dbReference type="GO" id="GO:0046872">
    <property type="term" value="F:metal ion binding"/>
    <property type="evidence" value="ECO:0007669"/>
    <property type="project" value="UniProtKB-KW"/>
</dbReference>
<dbReference type="Gene3D" id="1.20.950.20">
    <property type="entry name" value="Transmembrane di-heme cytochromes, Chain C"/>
    <property type="match status" value="1"/>
</dbReference>
<keyword evidence="10" id="KW-0408">Iron</keyword>
<reference evidence="15 16" key="1">
    <citation type="submission" date="2018-03" db="EMBL/GenBank/DDBJ databases">
        <title>Whole genome sequencing of Histamine producing bacteria.</title>
        <authorList>
            <person name="Butler K."/>
        </authorList>
    </citation>
    <scope>NUCLEOTIDE SEQUENCE [LARGE SCALE GENOMIC DNA]</scope>
    <source>
        <strain evidence="15 16">DSM 19138</strain>
    </source>
</reference>
<feature type="transmembrane region" description="Helical" evidence="13">
    <location>
        <begin position="12"/>
        <end position="32"/>
    </location>
</feature>
<comment type="caution">
    <text evidence="15">The sequence shown here is derived from an EMBL/GenBank/DDBJ whole genome shotgun (WGS) entry which is preliminary data.</text>
</comment>
<protein>
    <submittedName>
        <fullName evidence="15">Cytochrome B</fullName>
    </submittedName>
</protein>
<keyword evidence="3" id="KW-0813">Transport</keyword>
<evidence type="ECO:0000256" key="3">
    <source>
        <dbReference type="ARBA" id="ARBA00022448"/>
    </source>
</evidence>